<evidence type="ECO:0000313" key="2">
    <source>
        <dbReference type="EMBL" id="GIJ72554.1"/>
    </source>
</evidence>
<keyword evidence="3" id="KW-1185">Reference proteome</keyword>
<dbReference type="EMBL" id="BOPH01000102">
    <property type="protein sequence ID" value="GIJ72554.1"/>
    <property type="molecule type" value="Genomic_DNA"/>
</dbReference>
<feature type="region of interest" description="Disordered" evidence="1">
    <location>
        <begin position="69"/>
        <end position="160"/>
    </location>
</feature>
<organism evidence="2 3">
    <name type="scientific">Virgisporangium ochraceum</name>
    <dbReference type="NCBI Taxonomy" id="65505"/>
    <lineage>
        <taxon>Bacteria</taxon>
        <taxon>Bacillati</taxon>
        <taxon>Actinomycetota</taxon>
        <taxon>Actinomycetes</taxon>
        <taxon>Micromonosporales</taxon>
        <taxon>Micromonosporaceae</taxon>
        <taxon>Virgisporangium</taxon>
    </lineage>
</organism>
<comment type="caution">
    <text evidence="2">The sequence shown here is derived from an EMBL/GenBank/DDBJ whole genome shotgun (WGS) entry which is preliminary data.</text>
</comment>
<feature type="compositionally biased region" description="Pro residues" evidence="1">
    <location>
        <begin position="121"/>
        <end position="134"/>
    </location>
</feature>
<protein>
    <submittedName>
        <fullName evidence="2">Uncharacterized protein</fullName>
    </submittedName>
</protein>
<feature type="compositionally biased region" description="Low complexity" evidence="1">
    <location>
        <begin position="108"/>
        <end position="120"/>
    </location>
</feature>
<evidence type="ECO:0000256" key="1">
    <source>
        <dbReference type="SAM" id="MobiDB-lite"/>
    </source>
</evidence>
<reference evidence="2" key="1">
    <citation type="submission" date="2021-01" db="EMBL/GenBank/DDBJ databases">
        <title>Whole genome shotgun sequence of Virgisporangium ochraceum NBRC 16418.</title>
        <authorList>
            <person name="Komaki H."/>
            <person name="Tamura T."/>
        </authorList>
    </citation>
    <scope>NUCLEOTIDE SEQUENCE</scope>
    <source>
        <strain evidence="2">NBRC 16418</strain>
    </source>
</reference>
<dbReference type="RefSeq" id="WP_203932407.1">
    <property type="nucleotide sequence ID" value="NZ_BOPH01000102.1"/>
</dbReference>
<name>A0A8J3ZYM5_9ACTN</name>
<dbReference type="AlphaFoldDB" id="A0A8J3ZYM5"/>
<feature type="compositionally biased region" description="Low complexity" evidence="1">
    <location>
        <begin position="143"/>
        <end position="160"/>
    </location>
</feature>
<accession>A0A8J3ZYM5</accession>
<gene>
    <name evidence="2" type="ORF">Voc01_074710</name>
</gene>
<evidence type="ECO:0000313" key="3">
    <source>
        <dbReference type="Proteomes" id="UP000635606"/>
    </source>
</evidence>
<proteinExistence type="predicted"/>
<sequence>MHRNERYPPRVRRCGAVLFAVAVSLIVAGMGLGHGPVLAVGLVLAPFGLHLVTGGPEPRRRTVRILPNHAAPSTMDGHREWVLPPMPPRPATDTLEAGTGTGCRTRVSAPVPGRAAGRPRANPPASPDRPPTRPGPVGRGGRRNPSSRSGGSGAPPVRLR</sequence>
<dbReference type="Proteomes" id="UP000635606">
    <property type="component" value="Unassembled WGS sequence"/>
</dbReference>